<dbReference type="Proteomes" id="UP000245119">
    <property type="component" value="Linkage Group LG5"/>
</dbReference>
<keyword evidence="4" id="KW-1185">Reference proteome</keyword>
<reference evidence="3 4" key="1">
    <citation type="submission" date="2018-04" db="EMBL/GenBank/DDBJ databases">
        <title>The genome of golden apple snail Pomacea canaliculata provides insight into stress tolerance and invasive adaptation.</title>
        <authorList>
            <person name="Liu C."/>
            <person name="Liu B."/>
            <person name="Ren Y."/>
            <person name="Zhang Y."/>
            <person name="Wang H."/>
            <person name="Li S."/>
            <person name="Jiang F."/>
            <person name="Yin L."/>
            <person name="Zhang G."/>
            <person name="Qian W."/>
            <person name="Fan W."/>
        </authorList>
    </citation>
    <scope>NUCLEOTIDE SEQUENCE [LARGE SCALE GENOMIC DNA]</scope>
    <source>
        <strain evidence="3">SZHN2017</strain>
        <tissue evidence="3">Muscle</tissue>
    </source>
</reference>
<dbReference type="PANTHER" id="PTHR19446">
    <property type="entry name" value="REVERSE TRANSCRIPTASES"/>
    <property type="match status" value="1"/>
</dbReference>
<dbReference type="CDD" id="cd00037">
    <property type="entry name" value="CLECT"/>
    <property type="match status" value="1"/>
</dbReference>
<evidence type="ECO:0000313" key="3">
    <source>
        <dbReference type="EMBL" id="PVD29381.1"/>
    </source>
</evidence>
<sequence>MKSGKAAAPDGIPPKALKADPETTATILQPLLHSPTDWTLGHLVKLPKKGDLSQCNNWQGIMLLSTPSKVLPRVILERLKKALDKRLRPEQAGFHQDRSCTDPMATTSIIIEHFTAALEMNGSWIGLEDLTQEDRFVWTTSQREAVYTNWARDEPSDSQRAQNCVWLTNKPEWQPPGGWDDGQCGAHFLAMCEQLRHIHQHTLCVDHTTAHVSQHVYYTQADYGSAY</sequence>
<evidence type="ECO:0000256" key="1">
    <source>
        <dbReference type="SAM" id="MobiDB-lite"/>
    </source>
</evidence>
<dbReference type="Pfam" id="PF00059">
    <property type="entry name" value="Lectin_C"/>
    <property type="match status" value="1"/>
</dbReference>
<dbReference type="SUPFAM" id="SSF56436">
    <property type="entry name" value="C-type lectin-like"/>
    <property type="match status" value="1"/>
</dbReference>
<dbReference type="InterPro" id="IPR016187">
    <property type="entry name" value="CTDL_fold"/>
</dbReference>
<dbReference type="EMBL" id="PZQS01000005">
    <property type="protein sequence ID" value="PVD29381.1"/>
    <property type="molecule type" value="Genomic_DNA"/>
</dbReference>
<dbReference type="InterPro" id="IPR001304">
    <property type="entry name" value="C-type_lectin-like"/>
</dbReference>
<comment type="caution">
    <text evidence="3">The sequence shown here is derived from an EMBL/GenBank/DDBJ whole genome shotgun (WGS) entry which is preliminary data.</text>
</comment>
<dbReference type="Gene3D" id="3.10.100.10">
    <property type="entry name" value="Mannose-Binding Protein A, subunit A"/>
    <property type="match status" value="1"/>
</dbReference>
<dbReference type="InterPro" id="IPR016186">
    <property type="entry name" value="C-type_lectin-like/link_sf"/>
</dbReference>
<feature type="domain" description="C-type lectin" evidence="2">
    <location>
        <begin position="124"/>
        <end position="193"/>
    </location>
</feature>
<organism evidence="3 4">
    <name type="scientific">Pomacea canaliculata</name>
    <name type="common">Golden apple snail</name>
    <dbReference type="NCBI Taxonomy" id="400727"/>
    <lineage>
        <taxon>Eukaryota</taxon>
        <taxon>Metazoa</taxon>
        <taxon>Spiralia</taxon>
        <taxon>Lophotrochozoa</taxon>
        <taxon>Mollusca</taxon>
        <taxon>Gastropoda</taxon>
        <taxon>Caenogastropoda</taxon>
        <taxon>Architaenioglossa</taxon>
        <taxon>Ampullarioidea</taxon>
        <taxon>Ampullariidae</taxon>
        <taxon>Pomacea</taxon>
    </lineage>
</organism>
<gene>
    <name evidence="3" type="ORF">C0Q70_08632</name>
</gene>
<dbReference type="OrthoDB" id="6051775at2759"/>
<dbReference type="AlphaFoldDB" id="A0A2T7P7J6"/>
<proteinExistence type="predicted"/>
<name>A0A2T7P7J6_POMCA</name>
<accession>A0A2T7P7J6</accession>
<evidence type="ECO:0000313" key="4">
    <source>
        <dbReference type="Proteomes" id="UP000245119"/>
    </source>
</evidence>
<protein>
    <recommendedName>
        <fullName evidence="2">C-type lectin domain-containing protein</fullName>
    </recommendedName>
</protein>
<dbReference type="PROSITE" id="PS50041">
    <property type="entry name" value="C_TYPE_LECTIN_2"/>
    <property type="match status" value="1"/>
</dbReference>
<feature type="region of interest" description="Disordered" evidence="1">
    <location>
        <begin position="1"/>
        <end position="20"/>
    </location>
</feature>
<dbReference type="STRING" id="400727.A0A2T7P7J6"/>
<evidence type="ECO:0000259" key="2">
    <source>
        <dbReference type="PROSITE" id="PS50041"/>
    </source>
</evidence>